<name>A0A8H3G1E7_9LECA</name>
<evidence type="ECO:0000313" key="2">
    <source>
        <dbReference type="EMBL" id="CAF9936221.1"/>
    </source>
</evidence>
<comment type="caution">
    <text evidence="2">The sequence shown here is derived from an EMBL/GenBank/DDBJ whole genome shotgun (WGS) entry which is preliminary data.</text>
</comment>
<dbReference type="OrthoDB" id="3938867at2759"/>
<feature type="region of interest" description="Disordered" evidence="1">
    <location>
        <begin position="626"/>
        <end position="646"/>
    </location>
</feature>
<reference evidence="2" key="1">
    <citation type="submission" date="2021-03" db="EMBL/GenBank/DDBJ databases">
        <authorList>
            <person name="Tagirdzhanova G."/>
        </authorList>
    </citation>
    <scope>NUCLEOTIDE SEQUENCE</scope>
</reference>
<feature type="compositionally biased region" description="Basic and acidic residues" evidence="1">
    <location>
        <begin position="632"/>
        <end position="645"/>
    </location>
</feature>
<feature type="region of interest" description="Disordered" evidence="1">
    <location>
        <begin position="534"/>
        <end position="553"/>
    </location>
</feature>
<protein>
    <submittedName>
        <fullName evidence="2">Uncharacterized protein</fullName>
    </submittedName>
</protein>
<sequence length="873" mass="100132">MGDRGFKIIKFKGRHWIFYNHYNSYPDRLGNWLVENIPADREKYQKWLQSQRDFFGKWDSTLLRLLTIRPEDMHKLLDEPQTHIIYATFDERLRGGAPPSYYQSEFKDFRIEWIYTINLDREVFSINNGAHFRLNQVPAGWGKALFTDSQDHTFLLPQLVPPESIATLALDPLGCAASIEYEKLQTRLVKSKSLNHISPSRVTGPRLRWMLFNSFQKTMQADVSASLLDWQLQDPSFRELAFFILCLAAGGENLSLVDYRLVKKPYDRALYLGMSTSDLSESGADMELATFLGAGYHMDGLPEGSAPGETMYWLEGALISLARHLDHPGILKKAIADVIEYGHGSVDYTDLLCLIPIITHYSKDARARYGDQALDAFYDAKFPVKNEQTKEPNEKDVEQLSKDTVDSKITDEEEDQEAGVTEISNDETEDEVELIVQTNPVTEASIKKSFMGLVHFFEATILETLRPTQPNEARLPEEICQMVLRNVSDIKTYNSCLKASRRFRLMCQERTLVMDNIVLLEPLRRDPASLVVKEKAAKSNSRPSVRRKTRVQDPQVPPDFLAVELSSARHMDVWFNPGGGSSDALECVIVAGRELNRKSCARQGIKFQGLCVHIPPEKDEAFKRRMRAETQGGRDSDSARERLERPEDDPWECAIKNYKIDIDSNTYTLGRFWKDMTNELDHSMEEPNRPPAWLFSPNTECYFGTKKSFSSQADADFMESETPSAGSFHNAKSFHYLYLRLKRASKYWDNQWDDLIRETTEHLNSTDKEQAIFQKSPGEVLGADDPYVILTVGLEVRLFKWEQGFEKTVDEGARRKMSPRSALKELSPAKVLNPCVEKKDKEEIESLLVLAGRQREAIKARIERECGEEREWW</sequence>
<keyword evidence="3" id="KW-1185">Reference proteome</keyword>
<accession>A0A8H3G1E7</accession>
<feature type="region of interest" description="Disordered" evidence="1">
    <location>
        <begin position="409"/>
        <end position="428"/>
    </location>
</feature>
<organism evidence="2 3">
    <name type="scientific">Imshaugia aleurites</name>
    <dbReference type="NCBI Taxonomy" id="172621"/>
    <lineage>
        <taxon>Eukaryota</taxon>
        <taxon>Fungi</taxon>
        <taxon>Dikarya</taxon>
        <taxon>Ascomycota</taxon>
        <taxon>Pezizomycotina</taxon>
        <taxon>Lecanoromycetes</taxon>
        <taxon>OSLEUM clade</taxon>
        <taxon>Lecanoromycetidae</taxon>
        <taxon>Lecanorales</taxon>
        <taxon>Lecanorineae</taxon>
        <taxon>Parmeliaceae</taxon>
        <taxon>Imshaugia</taxon>
    </lineage>
</organism>
<proteinExistence type="predicted"/>
<evidence type="ECO:0000256" key="1">
    <source>
        <dbReference type="SAM" id="MobiDB-lite"/>
    </source>
</evidence>
<gene>
    <name evidence="2" type="ORF">IMSHALPRED_010509</name>
</gene>
<evidence type="ECO:0000313" key="3">
    <source>
        <dbReference type="Proteomes" id="UP000664534"/>
    </source>
</evidence>
<dbReference type="EMBL" id="CAJPDT010000089">
    <property type="protein sequence ID" value="CAF9936221.1"/>
    <property type="molecule type" value="Genomic_DNA"/>
</dbReference>
<dbReference type="Proteomes" id="UP000664534">
    <property type="component" value="Unassembled WGS sequence"/>
</dbReference>
<dbReference type="AlphaFoldDB" id="A0A8H3G1E7"/>